<gene>
    <name evidence="1" type="ORF">ABT404_41900</name>
</gene>
<proteinExistence type="predicted"/>
<protein>
    <submittedName>
        <fullName evidence="1">Uncharacterized protein</fullName>
    </submittedName>
</protein>
<organism evidence="1 2">
    <name type="scientific">Streptomyces hyaluromycini</name>
    <dbReference type="NCBI Taxonomy" id="1377993"/>
    <lineage>
        <taxon>Bacteria</taxon>
        <taxon>Bacillati</taxon>
        <taxon>Actinomycetota</taxon>
        <taxon>Actinomycetes</taxon>
        <taxon>Kitasatosporales</taxon>
        <taxon>Streptomycetaceae</taxon>
        <taxon>Streptomyces</taxon>
    </lineage>
</organism>
<dbReference type="EMBL" id="JBEPEK010000510">
    <property type="protein sequence ID" value="MER7185942.1"/>
    <property type="molecule type" value="Genomic_DNA"/>
</dbReference>
<name>A0ABV1XA90_9ACTN</name>
<comment type="caution">
    <text evidence="1">The sequence shown here is derived from an EMBL/GenBank/DDBJ whole genome shotgun (WGS) entry which is preliminary data.</text>
</comment>
<dbReference type="Proteomes" id="UP001474181">
    <property type="component" value="Unassembled WGS sequence"/>
</dbReference>
<dbReference type="RefSeq" id="WP_350789233.1">
    <property type="nucleotide sequence ID" value="NZ_JBEPEK010000510.1"/>
</dbReference>
<evidence type="ECO:0000313" key="2">
    <source>
        <dbReference type="Proteomes" id="UP001474181"/>
    </source>
</evidence>
<evidence type="ECO:0000313" key="1">
    <source>
        <dbReference type="EMBL" id="MER7185942.1"/>
    </source>
</evidence>
<accession>A0ABV1XA90</accession>
<reference evidence="1 2" key="1">
    <citation type="submission" date="2024-06" db="EMBL/GenBank/DDBJ databases">
        <title>The Natural Products Discovery Center: Release of the First 8490 Sequenced Strains for Exploring Actinobacteria Biosynthetic Diversity.</title>
        <authorList>
            <person name="Kalkreuter E."/>
            <person name="Kautsar S.A."/>
            <person name="Yang D."/>
            <person name="Bader C.D."/>
            <person name="Teijaro C.N."/>
            <person name="Fluegel L."/>
            <person name="Davis C.M."/>
            <person name="Simpson J.R."/>
            <person name="Lauterbach L."/>
            <person name="Steele A.D."/>
            <person name="Gui C."/>
            <person name="Meng S."/>
            <person name="Li G."/>
            <person name="Viehrig K."/>
            <person name="Ye F."/>
            <person name="Su P."/>
            <person name="Kiefer A.F."/>
            <person name="Nichols A."/>
            <person name="Cepeda A.J."/>
            <person name="Yan W."/>
            <person name="Fan B."/>
            <person name="Jiang Y."/>
            <person name="Adhikari A."/>
            <person name="Zheng C.-J."/>
            <person name="Schuster L."/>
            <person name="Cowan T.M."/>
            <person name="Smanski M.J."/>
            <person name="Chevrette M.G."/>
            <person name="De Carvalho L.P.S."/>
            <person name="Shen B."/>
        </authorList>
    </citation>
    <scope>NUCLEOTIDE SEQUENCE [LARGE SCALE GENOMIC DNA]</scope>
    <source>
        <strain evidence="1 2">NPDC000234</strain>
    </source>
</reference>
<sequence length="52" mass="5250">MSSADAVAGNARWVPYLQEFSAVPTEVVMVTSTVPVPAAGTTAGESTSDVPP</sequence>
<keyword evidence="2" id="KW-1185">Reference proteome</keyword>